<feature type="transmembrane region" description="Helical" evidence="2">
    <location>
        <begin position="20"/>
        <end position="40"/>
    </location>
</feature>
<feature type="compositionally biased region" description="Polar residues" evidence="1">
    <location>
        <begin position="1"/>
        <end position="14"/>
    </location>
</feature>
<dbReference type="EMBL" id="BAAAMJ010000054">
    <property type="protein sequence ID" value="GAA1929433.1"/>
    <property type="molecule type" value="Genomic_DNA"/>
</dbReference>
<dbReference type="Pfam" id="PF26526">
    <property type="entry name" value="DUF8175"/>
    <property type="match status" value="1"/>
</dbReference>
<gene>
    <name evidence="4" type="ORF">GCM10009716_41380</name>
</gene>
<feature type="compositionally biased region" description="Low complexity" evidence="1">
    <location>
        <begin position="58"/>
        <end position="67"/>
    </location>
</feature>
<accession>A0ABN2PSC8</accession>
<reference evidence="4 5" key="1">
    <citation type="journal article" date="2019" name="Int. J. Syst. Evol. Microbiol.">
        <title>The Global Catalogue of Microorganisms (GCM) 10K type strain sequencing project: providing services to taxonomists for standard genome sequencing and annotation.</title>
        <authorList>
            <consortium name="The Broad Institute Genomics Platform"/>
            <consortium name="The Broad Institute Genome Sequencing Center for Infectious Disease"/>
            <person name="Wu L."/>
            <person name="Ma J."/>
        </authorList>
    </citation>
    <scope>NUCLEOTIDE SEQUENCE [LARGE SCALE GENOMIC DNA]</scope>
    <source>
        <strain evidence="4 5">JCM 13581</strain>
    </source>
</reference>
<name>A0ABN2PSC8_9ACTN</name>
<feature type="region of interest" description="Disordered" evidence="1">
    <location>
        <begin position="1"/>
        <end position="21"/>
    </location>
</feature>
<dbReference type="RefSeq" id="WP_344264844.1">
    <property type="nucleotide sequence ID" value="NZ_BAAAMJ010000054.1"/>
</dbReference>
<evidence type="ECO:0000313" key="4">
    <source>
        <dbReference type="EMBL" id="GAA1929433.1"/>
    </source>
</evidence>
<feature type="compositionally biased region" description="Basic and acidic residues" evidence="1">
    <location>
        <begin position="71"/>
        <end position="85"/>
    </location>
</feature>
<dbReference type="Proteomes" id="UP001501303">
    <property type="component" value="Unassembled WGS sequence"/>
</dbReference>
<comment type="caution">
    <text evidence="4">The sequence shown here is derived from an EMBL/GenBank/DDBJ whole genome shotgun (WGS) entry which is preliminary data.</text>
</comment>
<sequence length="275" mass="28102">MTTSPGPAVEQQSTTRKRRAPMLLVGTGTFALAAIVAAAVGSSQNWGQTPEPAPPAAAAPSADNGPPALGGDEHQGHEEHDHDGQDGGDDPAAPDWSGLTYMDLHGAQLPVSPVHGPRTVTAAEASGFARDEAGAALAAVHLGTRVGPHVGPDIYVPNIEQMHGDISAMMAQVDTEYAAARAASGLPDSEPLRIYGQTIGYAMPLPPTPGTGQVTVHLLGRGAGEDGGEVLVTIPVTLTWAEDDWRLVVPPGARWSGQPVAGTSGYTLFPEAGDG</sequence>
<keyword evidence="2" id="KW-1133">Transmembrane helix</keyword>
<dbReference type="InterPro" id="IPR058488">
    <property type="entry name" value="DUF8175"/>
</dbReference>
<protein>
    <recommendedName>
        <fullName evidence="3">DUF8175 domain-containing protein</fullName>
    </recommendedName>
</protein>
<evidence type="ECO:0000256" key="1">
    <source>
        <dbReference type="SAM" id="MobiDB-lite"/>
    </source>
</evidence>
<keyword evidence="2" id="KW-0812">Transmembrane</keyword>
<feature type="domain" description="DUF8175" evidence="3">
    <location>
        <begin position="75"/>
        <end position="267"/>
    </location>
</feature>
<proteinExistence type="predicted"/>
<evidence type="ECO:0000313" key="5">
    <source>
        <dbReference type="Proteomes" id="UP001501303"/>
    </source>
</evidence>
<organism evidence="4 5">
    <name type="scientific">Streptomyces sodiiphilus</name>
    <dbReference type="NCBI Taxonomy" id="226217"/>
    <lineage>
        <taxon>Bacteria</taxon>
        <taxon>Bacillati</taxon>
        <taxon>Actinomycetota</taxon>
        <taxon>Actinomycetes</taxon>
        <taxon>Kitasatosporales</taxon>
        <taxon>Streptomycetaceae</taxon>
        <taxon>Streptomyces</taxon>
    </lineage>
</organism>
<feature type="region of interest" description="Disordered" evidence="1">
    <location>
        <begin position="42"/>
        <end position="99"/>
    </location>
</feature>
<keyword evidence="5" id="KW-1185">Reference proteome</keyword>
<evidence type="ECO:0000256" key="2">
    <source>
        <dbReference type="SAM" id="Phobius"/>
    </source>
</evidence>
<evidence type="ECO:0000259" key="3">
    <source>
        <dbReference type="Pfam" id="PF26526"/>
    </source>
</evidence>
<keyword evidence="2" id="KW-0472">Membrane</keyword>